<gene>
    <name evidence="1" type="ORF">PflQ2_3216</name>
</gene>
<dbReference type="eggNOG" id="COG1917">
    <property type="taxonomic scope" value="Bacteria"/>
</dbReference>
<dbReference type="InterPro" id="IPR011051">
    <property type="entry name" value="RmlC_Cupin_sf"/>
</dbReference>
<organism evidence="1">
    <name type="scientific">Pseudomonas fluorescens (strain Q2-87)</name>
    <dbReference type="NCBI Taxonomy" id="1038922"/>
    <lineage>
        <taxon>Bacteria</taxon>
        <taxon>Pseudomonadati</taxon>
        <taxon>Pseudomonadota</taxon>
        <taxon>Gammaproteobacteria</taxon>
        <taxon>Pseudomonadales</taxon>
        <taxon>Pseudomonadaceae</taxon>
        <taxon>Pseudomonas</taxon>
    </lineage>
</organism>
<dbReference type="Gene3D" id="2.60.120.10">
    <property type="entry name" value="Jelly Rolls"/>
    <property type="match status" value="1"/>
</dbReference>
<dbReference type="Proteomes" id="UP000007289">
    <property type="component" value="Chromosome"/>
</dbReference>
<dbReference type="GO" id="GO:0047869">
    <property type="term" value="F:dimethylpropiothetin dethiomethylase activity"/>
    <property type="evidence" value="ECO:0007669"/>
    <property type="project" value="InterPro"/>
</dbReference>
<dbReference type="InterPro" id="IPR014710">
    <property type="entry name" value="RmlC-like_jellyroll"/>
</dbReference>
<dbReference type="PATRIC" id="fig|1038922.3.peg.2291"/>
<dbReference type="EMBL" id="AGBM01000001">
    <property type="protein sequence ID" value="EJL05471.1"/>
    <property type="molecule type" value="Genomic_DNA"/>
</dbReference>
<evidence type="ECO:0000313" key="1">
    <source>
        <dbReference type="EMBL" id="EJL05471.1"/>
    </source>
</evidence>
<dbReference type="AlphaFoldDB" id="J2YDT7"/>
<proteinExistence type="predicted"/>
<protein>
    <submittedName>
        <fullName evidence="1">Uncharacterized protein</fullName>
    </submittedName>
</protein>
<reference evidence="1" key="1">
    <citation type="journal article" date="2012" name="PLoS Genet.">
        <title>Comparative Genomics of Plant-Associated Pseudomonas spp.: Insights into Diversity and Inheritance of Traits Involved in Multitrophic Interactions.</title>
        <authorList>
            <person name="Loper J.E."/>
            <person name="Hassan K.A."/>
            <person name="Mavrodi D.V."/>
            <person name="Davis E.W.II."/>
            <person name="Lim C.K."/>
            <person name="Shaffer B.T."/>
            <person name="Elbourne L.D."/>
            <person name="Stockwell V.O."/>
            <person name="Hartney S.L."/>
            <person name="Breakwell K."/>
            <person name="Henkels M.D."/>
            <person name="Tetu S.G."/>
            <person name="Rangel L.I."/>
            <person name="Kidarsa T.A."/>
            <person name="Wilson N.L."/>
            <person name="van de Mortel J.E."/>
            <person name="Song C."/>
            <person name="Blumhagen R."/>
            <person name="Radune D."/>
            <person name="Hostetler J.B."/>
            <person name="Brinkac L.M."/>
            <person name="Durkin A.S."/>
            <person name="Kluepfel D.A."/>
            <person name="Wechter W.P."/>
            <person name="Anderson A.J."/>
            <person name="Kim Y.C."/>
            <person name="Pierson L.S.III."/>
            <person name="Pierson E.A."/>
            <person name="Lindow S.E."/>
            <person name="Kobayashi D.Y."/>
            <person name="Raaijmakers J.M."/>
            <person name="Weller D.M."/>
            <person name="Thomashow L.S."/>
            <person name="Allen A.E."/>
            <person name="Paulsen I.T."/>
        </authorList>
    </citation>
    <scope>NUCLEOTIDE SEQUENCE [LARGE SCALE GENOMIC DNA]</scope>
    <source>
        <strain evidence="1">Q2-87</strain>
    </source>
</reference>
<dbReference type="InterPro" id="IPR031723">
    <property type="entry name" value="DMSP_lyase"/>
</dbReference>
<sequence>MHRTDIQAMPLKTTAYRRFTLEEAIDWVMHLCEAKGCSPAVALRSIAMTNSTEDPSWDQAIIRCTESLRRSLHSVLSNCGCDKALAHAASLSTAQWNIRKTAQTSNALPRCLERHLSEALDIAPRTDDDLISMLAALSMLWPHLPWINRQARADQDSAFVERHRHGMIAGPGALFECSTLTLGLALMMPETRYPYHQHPPAEFYLVLSPGDWYREDVGWWSPGAGGVVFNPPSCIHAMKSTQVPLLAVWGLMHE</sequence>
<dbReference type="Pfam" id="PF16867">
    <property type="entry name" value="DMSP_lyase"/>
    <property type="match status" value="1"/>
</dbReference>
<accession>J2YDT7</accession>
<dbReference type="SUPFAM" id="SSF51182">
    <property type="entry name" value="RmlC-like cupins"/>
    <property type="match status" value="1"/>
</dbReference>
<name>J2YDT7_PSEFQ</name>
<dbReference type="HOGENOM" id="CLU_107154_0_0_6"/>
<comment type="caution">
    <text evidence="1">The sequence shown here is derived from an EMBL/GenBank/DDBJ whole genome shotgun (WGS) entry which is preliminary data.</text>
</comment>